<proteinExistence type="predicted"/>
<gene>
    <name evidence="1" type="ORF">S12H4_41175</name>
</gene>
<dbReference type="AlphaFoldDB" id="X1V392"/>
<comment type="caution">
    <text evidence="1">The sequence shown here is derived from an EMBL/GenBank/DDBJ whole genome shotgun (WGS) entry which is preliminary data.</text>
</comment>
<name>X1V392_9ZZZZ</name>
<sequence length="78" mass="8415">MLTQWYSVNAMSKGRNTTVIGVRVPDSVNARIQALAAKQGLTVSEWCKVNLYRAASVLQDGAIRSHEKKGKGQGKPGS</sequence>
<organism evidence="1">
    <name type="scientific">marine sediment metagenome</name>
    <dbReference type="NCBI Taxonomy" id="412755"/>
    <lineage>
        <taxon>unclassified sequences</taxon>
        <taxon>metagenomes</taxon>
        <taxon>ecological metagenomes</taxon>
    </lineage>
</organism>
<dbReference type="EMBL" id="BARW01025064">
    <property type="protein sequence ID" value="GAI99094.1"/>
    <property type="molecule type" value="Genomic_DNA"/>
</dbReference>
<protein>
    <submittedName>
        <fullName evidence="1">Uncharacterized protein</fullName>
    </submittedName>
</protein>
<evidence type="ECO:0000313" key="1">
    <source>
        <dbReference type="EMBL" id="GAI99094.1"/>
    </source>
</evidence>
<reference evidence="1" key="1">
    <citation type="journal article" date="2014" name="Front. Microbiol.">
        <title>High frequency of phylogenetically diverse reductive dehalogenase-homologous genes in deep subseafloor sedimentary metagenomes.</title>
        <authorList>
            <person name="Kawai M."/>
            <person name="Futagami T."/>
            <person name="Toyoda A."/>
            <person name="Takaki Y."/>
            <person name="Nishi S."/>
            <person name="Hori S."/>
            <person name="Arai W."/>
            <person name="Tsubouchi T."/>
            <person name="Morono Y."/>
            <person name="Uchiyama I."/>
            <person name="Ito T."/>
            <person name="Fujiyama A."/>
            <person name="Inagaki F."/>
            <person name="Takami H."/>
        </authorList>
    </citation>
    <scope>NUCLEOTIDE SEQUENCE</scope>
    <source>
        <strain evidence="1">Expedition CK06-06</strain>
    </source>
</reference>
<accession>X1V392</accession>